<dbReference type="OrthoDB" id="10059415at2759"/>
<dbReference type="InterPro" id="IPR026079">
    <property type="entry name" value="CDR2"/>
</dbReference>
<evidence type="ECO:0000256" key="3">
    <source>
        <dbReference type="SAM" id="Coils"/>
    </source>
</evidence>
<feature type="region of interest" description="Disordered" evidence="4">
    <location>
        <begin position="413"/>
        <end position="468"/>
    </location>
</feature>
<comment type="similarity">
    <text evidence="1">Belongs to the CDR2 family.</text>
</comment>
<keyword evidence="2 3" id="KW-0175">Coiled coil</keyword>
<keyword evidence="6" id="KW-1185">Reference proteome</keyword>
<dbReference type="AlphaFoldDB" id="A0A653DRG4"/>
<reference evidence="5 6" key="1">
    <citation type="submission" date="2019-01" db="EMBL/GenBank/DDBJ databases">
        <authorList>
            <person name="Sayadi A."/>
        </authorList>
    </citation>
    <scope>NUCLEOTIDE SEQUENCE [LARGE SCALE GENOMIC DNA]</scope>
</reference>
<feature type="compositionally biased region" description="Polar residues" evidence="4">
    <location>
        <begin position="192"/>
        <end position="227"/>
    </location>
</feature>
<dbReference type="PANTHER" id="PTHR19232">
    <property type="entry name" value="CENTROCORTIN FAMILY MEMBER"/>
    <property type="match status" value="1"/>
</dbReference>
<dbReference type="EMBL" id="CAACVG010014008">
    <property type="protein sequence ID" value="VEN62597.1"/>
    <property type="molecule type" value="Genomic_DNA"/>
</dbReference>
<feature type="coiled-coil region" evidence="3">
    <location>
        <begin position="46"/>
        <end position="157"/>
    </location>
</feature>
<feature type="compositionally biased region" description="Low complexity" evidence="4">
    <location>
        <begin position="618"/>
        <end position="627"/>
    </location>
</feature>
<organism evidence="5 6">
    <name type="scientific">Callosobruchus maculatus</name>
    <name type="common">Southern cowpea weevil</name>
    <name type="synonym">Pulse bruchid</name>
    <dbReference type="NCBI Taxonomy" id="64391"/>
    <lineage>
        <taxon>Eukaryota</taxon>
        <taxon>Metazoa</taxon>
        <taxon>Ecdysozoa</taxon>
        <taxon>Arthropoda</taxon>
        <taxon>Hexapoda</taxon>
        <taxon>Insecta</taxon>
        <taxon>Pterygota</taxon>
        <taxon>Neoptera</taxon>
        <taxon>Endopterygota</taxon>
        <taxon>Coleoptera</taxon>
        <taxon>Polyphaga</taxon>
        <taxon>Cucujiformia</taxon>
        <taxon>Chrysomeloidea</taxon>
        <taxon>Chrysomelidae</taxon>
        <taxon>Bruchinae</taxon>
        <taxon>Bruchini</taxon>
        <taxon>Callosobruchus</taxon>
    </lineage>
</organism>
<feature type="coiled-coil region" evidence="3">
    <location>
        <begin position="234"/>
        <end position="282"/>
    </location>
</feature>
<feature type="compositionally biased region" description="Polar residues" evidence="4">
    <location>
        <begin position="439"/>
        <end position="456"/>
    </location>
</feature>
<sequence length="804" mass="89827">MGDEVEPLQTLNSLDCWDYSIELECLSGNQDLQLAAELGKTLLERNKELELALKQQQLTIDEQVQEIEYLSKQTTALKEVNDSRLRIYEQLEVSIQELERANHRLILENAAEKKHIKSLNSTVETLESKCEELQSTVDDLNLQIDILKRKFQRSEQRYSSGSTREIVTLRRVEYDETSPVSPDTTAAEVEEVNSTSSPPTRKTAETVVQTDRSISGTDEPDNGTNDVWESDGMEQQLLAQLSKMRAQCNRDERKIAELEEQLAVIIQQNQALENQVVQLSHKGEHSTMKSWHEELSTVEEVRQGQLCSRCLRNLDQPSSPGGGDDDDASMLEALNATTATSTGDDPHDEFHTSFHMDVQAYPTTPSNTTPVSKSNPYKQLVEKYEALVEEHRKPKPCRSLQEEMQMSGEFTGVGGKDTDEESGHGDRDSVAASHKQTRKTFSTPTDFSEVETTSSGFADETSNKQTQTDCGGVGRVGNFLCTIADGEDCKFSIYDDASPIDSRFRERPEYRDLFKEIFKVLKKAAENKDEGEQLPLLDEQDAAQAAANLVAKAQAAVVLQHQKLNDTLTEQLADFPDDDTQSVLSSNMSELSVSHAEPTTIIESIVQSQNEPIPEPPETTAAATVAPSNVGPSKEERALRPLVRQPLEYISVEVRKRSSSRRKNRHSADRTDSSPVTHIIGSPKINYSSRPNSGRRRREHSREQQRTAGEQSPLATGGTGVRLGQPGDEMGSWNGTTLQFWSSQAISRCNAPSPTPSQSSAAKYEFKPSSATHDLHKLRKLDLSYAEVLRNADTKKREFRQRRK</sequence>
<accession>A0A653DRG4</accession>
<evidence type="ECO:0000313" key="5">
    <source>
        <dbReference type="EMBL" id="VEN62597.1"/>
    </source>
</evidence>
<feature type="region of interest" description="Disordered" evidence="4">
    <location>
        <begin position="174"/>
        <end position="228"/>
    </location>
</feature>
<evidence type="ECO:0000313" key="6">
    <source>
        <dbReference type="Proteomes" id="UP000410492"/>
    </source>
</evidence>
<evidence type="ECO:0000256" key="2">
    <source>
        <dbReference type="ARBA" id="ARBA00023054"/>
    </source>
</evidence>
<evidence type="ECO:0000256" key="4">
    <source>
        <dbReference type="SAM" id="MobiDB-lite"/>
    </source>
</evidence>
<evidence type="ECO:0008006" key="7">
    <source>
        <dbReference type="Google" id="ProtNLM"/>
    </source>
</evidence>
<gene>
    <name evidence="5" type="ORF">CALMAC_LOCUS19684</name>
</gene>
<feature type="region of interest" description="Disordered" evidence="4">
    <location>
        <begin position="654"/>
        <end position="727"/>
    </location>
</feature>
<feature type="region of interest" description="Disordered" evidence="4">
    <location>
        <begin position="609"/>
        <end position="642"/>
    </location>
</feature>
<dbReference type="PANTHER" id="PTHR19232:SF7">
    <property type="entry name" value="CENTROCORTIN, ISOFORM A"/>
    <property type="match status" value="1"/>
</dbReference>
<protein>
    <recommendedName>
        <fullName evidence="7">Cerebellar degeneration-related protein 2-like</fullName>
    </recommendedName>
</protein>
<dbReference type="Proteomes" id="UP000410492">
    <property type="component" value="Unassembled WGS sequence"/>
</dbReference>
<name>A0A653DRG4_CALMS</name>
<evidence type="ECO:0000256" key="1">
    <source>
        <dbReference type="ARBA" id="ARBA00009019"/>
    </source>
</evidence>
<proteinExistence type="inferred from homology"/>